<dbReference type="InParanoid" id="A0A7R8UR46"/>
<dbReference type="EMBL" id="LR899011">
    <property type="protein sequence ID" value="CAD7084518.1"/>
    <property type="molecule type" value="Genomic_DNA"/>
</dbReference>
<dbReference type="OrthoDB" id="5950040at2759"/>
<sequence length="248" mass="28395">MKLETLEQWKICSSKTDEPKRKYNVLSRPKRLRVTFQESTDYTSSSQREESFQSTTSFKFDTMTPAHQRCIIHQEKLAASVSKNSYNRSRLLPKQNFDKCLHGIDIRSVSSSCEQYQDSIVKIDEIDLPSRDASLNVVYTKQGDIQIRLQRKPPKKKGKQRFFRLFNYFARALKSRPSPTHMGFYTPPIDDNSSLYNLNSSEKISTGSAADEGFDNISNSSLKDVDPVALANELSGYIQNFRAPKNQA</sequence>
<dbReference type="AlphaFoldDB" id="A0A7R8UR46"/>
<organism evidence="1 2">
    <name type="scientific">Hermetia illucens</name>
    <name type="common">Black soldier fly</name>
    <dbReference type="NCBI Taxonomy" id="343691"/>
    <lineage>
        <taxon>Eukaryota</taxon>
        <taxon>Metazoa</taxon>
        <taxon>Ecdysozoa</taxon>
        <taxon>Arthropoda</taxon>
        <taxon>Hexapoda</taxon>
        <taxon>Insecta</taxon>
        <taxon>Pterygota</taxon>
        <taxon>Neoptera</taxon>
        <taxon>Endopterygota</taxon>
        <taxon>Diptera</taxon>
        <taxon>Brachycera</taxon>
        <taxon>Stratiomyomorpha</taxon>
        <taxon>Stratiomyidae</taxon>
        <taxon>Hermetiinae</taxon>
        <taxon>Hermetia</taxon>
    </lineage>
</organism>
<evidence type="ECO:0000313" key="2">
    <source>
        <dbReference type="Proteomes" id="UP000594454"/>
    </source>
</evidence>
<evidence type="ECO:0000313" key="1">
    <source>
        <dbReference type="EMBL" id="CAD7084518.1"/>
    </source>
</evidence>
<gene>
    <name evidence="1" type="ORF">HERILL_LOCUS7406</name>
</gene>
<accession>A0A7R8UR46</accession>
<protein>
    <submittedName>
        <fullName evidence="1">Uncharacterized protein</fullName>
    </submittedName>
</protein>
<dbReference type="Proteomes" id="UP000594454">
    <property type="component" value="Chromosome 3"/>
</dbReference>
<reference evidence="1 2" key="1">
    <citation type="submission" date="2020-11" db="EMBL/GenBank/DDBJ databases">
        <authorList>
            <person name="Wallbank WR R."/>
            <person name="Pardo Diaz C."/>
            <person name="Kozak K."/>
            <person name="Martin S."/>
            <person name="Jiggins C."/>
            <person name="Moest M."/>
            <person name="Warren A I."/>
            <person name="Generalovic N T."/>
            <person name="Byers J.R.P. K."/>
            <person name="Montejo-Kovacevich G."/>
            <person name="Yen C E."/>
        </authorList>
    </citation>
    <scope>NUCLEOTIDE SEQUENCE [LARGE SCALE GENOMIC DNA]</scope>
</reference>
<keyword evidence="2" id="KW-1185">Reference proteome</keyword>
<proteinExistence type="predicted"/>
<name>A0A7R8UR46_HERIL</name>